<dbReference type="Pfam" id="PF02861">
    <property type="entry name" value="Clp_N"/>
    <property type="match status" value="2"/>
</dbReference>
<sequence length="189" mass="20165">MNHFDRGARLVVHFAREESAQLGHTMVGPEHLLLGLLREGGGGARVLHELGLSLEGARRRVVALIGVGAGLPRGEVAALTPSARLVMAFALSEARALGSRLVTTEHLLLGLLRGGDGLVFRVLQRAGVAPSELRRRLKLSGAAAGMPEERLLAPLYFRAAPEAAPPPATATRGGWRLLGRGARHLLRRR</sequence>
<dbReference type="EMBL" id="CP002049">
    <property type="protein sequence ID" value="ADI13225.1"/>
    <property type="molecule type" value="Genomic_DNA"/>
</dbReference>
<dbReference type="PROSITE" id="PS51903">
    <property type="entry name" value="CLP_R"/>
    <property type="match status" value="1"/>
</dbReference>
<name>D7CXA1_TRURR</name>
<proteinExistence type="predicted"/>
<dbReference type="Proteomes" id="UP000000379">
    <property type="component" value="Chromosome"/>
</dbReference>
<evidence type="ECO:0000313" key="3">
    <source>
        <dbReference type="EMBL" id="ADI13225.1"/>
    </source>
</evidence>
<keyword evidence="1" id="KW-0677">Repeat</keyword>
<accession>D7CXA1</accession>
<keyword evidence="4" id="KW-1185">Reference proteome</keyword>
<dbReference type="InterPro" id="IPR044217">
    <property type="entry name" value="CLPT1/2"/>
</dbReference>
<dbReference type="HOGENOM" id="CLU_1433913_0_0_0"/>
<evidence type="ECO:0000256" key="1">
    <source>
        <dbReference type="PROSITE-ProRule" id="PRU01251"/>
    </source>
</evidence>
<dbReference type="KEGG" id="tra:Trad_0082"/>
<gene>
    <name evidence="3" type="ordered locus">Trad_0082</name>
</gene>
<feature type="domain" description="Clp R" evidence="2">
    <location>
        <begin position="1"/>
        <end position="145"/>
    </location>
</feature>
<reference evidence="3 4" key="2">
    <citation type="journal article" date="2011" name="Stand. Genomic Sci.">
        <title>Complete genome sequence of Truepera radiovictrix type strain (RQ-24).</title>
        <authorList>
            <person name="Ivanova N."/>
            <person name="Rohde C."/>
            <person name="Munk C."/>
            <person name="Nolan M."/>
            <person name="Lucas S."/>
            <person name="Del Rio T.G."/>
            <person name="Tice H."/>
            <person name="Deshpande S."/>
            <person name="Cheng J.F."/>
            <person name="Tapia R."/>
            <person name="Han C."/>
            <person name="Goodwin L."/>
            <person name="Pitluck S."/>
            <person name="Liolios K."/>
            <person name="Mavromatis K."/>
            <person name="Mikhailova N."/>
            <person name="Pati A."/>
            <person name="Chen A."/>
            <person name="Palaniappan K."/>
            <person name="Land M."/>
            <person name="Hauser L."/>
            <person name="Chang Y.J."/>
            <person name="Jeffries C.D."/>
            <person name="Brambilla E."/>
            <person name="Rohde M."/>
            <person name="Goker M."/>
            <person name="Tindall B.J."/>
            <person name="Woyke T."/>
            <person name="Bristow J."/>
            <person name="Eisen J.A."/>
            <person name="Markowitz V."/>
            <person name="Hugenholtz P."/>
            <person name="Kyrpides N.C."/>
            <person name="Klenk H.P."/>
            <person name="Lapidus A."/>
        </authorList>
    </citation>
    <scope>NUCLEOTIDE SEQUENCE [LARGE SCALE GENOMIC DNA]</scope>
    <source>
        <strain evidence="4">DSM 17093 / CIP 108686 / LMG 22925 / RQ-24</strain>
    </source>
</reference>
<dbReference type="SUPFAM" id="SSF81923">
    <property type="entry name" value="Double Clp-N motif"/>
    <property type="match status" value="2"/>
</dbReference>
<dbReference type="STRING" id="649638.Trad_0082"/>
<dbReference type="InterPro" id="IPR004176">
    <property type="entry name" value="Clp_R_N"/>
</dbReference>
<evidence type="ECO:0000313" key="4">
    <source>
        <dbReference type="Proteomes" id="UP000000379"/>
    </source>
</evidence>
<dbReference type="Gene3D" id="1.10.1780.10">
    <property type="entry name" value="Clp, N-terminal domain"/>
    <property type="match status" value="1"/>
</dbReference>
<dbReference type="OrthoDB" id="72358at2"/>
<protein>
    <submittedName>
        <fullName evidence="3">Clp domain protein</fullName>
    </submittedName>
</protein>
<dbReference type="eggNOG" id="COG0542">
    <property type="taxonomic scope" value="Bacteria"/>
</dbReference>
<reference evidence="4" key="1">
    <citation type="submission" date="2010-05" db="EMBL/GenBank/DDBJ databases">
        <title>The complete genome of Truepera radiovictris DSM 17093.</title>
        <authorList>
            <consortium name="US DOE Joint Genome Institute (JGI-PGF)"/>
            <person name="Lucas S."/>
            <person name="Copeland A."/>
            <person name="Lapidus A."/>
            <person name="Glavina del Rio T."/>
            <person name="Dalin E."/>
            <person name="Tice H."/>
            <person name="Bruce D."/>
            <person name="Goodwin L."/>
            <person name="Pitluck S."/>
            <person name="Kyrpides N."/>
            <person name="Mavromatis K."/>
            <person name="Ovchinnikova G."/>
            <person name="Munk A.C."/>
            <person name="Detter J.C."/>
            <person name="Han C."/>
            <person name="Tapia R."/>
            <person name="Land M."/>
            <person name="Hauser L."/>
            <person name="Markowitz V."/>
            <person name="Cheng J.-F."/>
            <person name="Hugenholtz P."/>
            <person name="Woyke T."/>
            <person name="Wu D."/>
            <person name="Tindall B."/>
            <person name="Pomrenke H.G."/>
            <person name="Brambilla E."/>
            <person name="Klenk H.-P."/>
            <person name="Eisen J.A."/>
        </authorList>
    </citation>
    <scope>NUCLEOTIDE SEQUENCE [LARGE SCALE GENOMIC DNA]</scope>
    <source>
        <strain evidence="4">DSM 17093 / CIP 108686 / LMG 22925 / RQ-24</strain>
    </source>
</reference>
<dbReference type="PANTHER" id="PTHR47016:SF5">
    <property type="entry name" value="CLP DOMAIN SUPERFAMILY PROTEIN"/>
    <property type="match status" value="1"/>
</dbReference>
<dbReference type="InterPro" id="IPR036628">
    <property type="entry name" value="Clp_N_dom_sf"/>
</dbReference>
<evidence type="ECO:0000259" key="2">
    <source>
        <dbReference type="PROSITE" id="PS51903"/>
    </source>
</evidence>
<organism evidence="3 4">
    <name type="scientific">Truepera radiovictrix (strain DSM 17093 / CIP 108686 / LMG 22925 / RQ-24)</name>
    <dbReference type="NCBI Taxonomy" id="649638"/>
    <lineage>
        <taxon>Bacteria</taxon>
        <taxon>Thermotogati</taxon>
        <taxon>Deinococcota</taxon>
        <taxon>Deinococci</taxon>
        <taxon>Trueperales</taxon>
        <taxon>Trueperaceae</taxon>
        <taxon>Truepera</taxon>
    </lineage>
</organism>
<dbReference type="PANTHER" id="PTHR47016">
    <property type="entry name" value="ATP-DEPENDENT CLP PROTEASE ATP-BINDING SUBUNIT CLPT1, CHLOROPLASTIC"/>
    <property type="match status" value="1"/>
</dbReference>
<dbReference type="AlphaFoldDB" id="D7CXA1"/>